<comment type="subcellular location">
    <subcellularLocation>
        <location evidence="1">Nucleus</location>
    </subcellularLocation>
</comment>
<dbReference type="InterPro" id="IPR050613">
    <property type="entry name" value="Sec_Metabolite_Reg"/>
</dbReference>
<dbReference type="InterPro" id="IPR036864">
    <property type="entry name" value="Zn2-C6_fun-type_DNA-bd_sf"/>
</dbReference>
<dbReference type="InterPro" id="IPR007219">
    <property type="entry name" value="XnlR_reg_dom"/>
</dbReference>
<dbReference type="AlphaFoldDB" id="A0A6G1K4X8"/>
<gene>
    <name evidence="6" type="ORF">K504DRAFT_504033</name>
</gene>
<evidence type="ECO:0000256" key="4">
    <source>
        <dbReference type="SAM" id="MobiDB-lite"/>
    </source>
</evidence>
<dbReference type="GO" id="GO:0006351">
    <property type="term" value="P:DNA-templated transcription"/>
    <property type="evidence" value="ECO:0007669"/>
    <property type="project" value="InterPro"/>
</dbReference>
<dbReference type="EMBL" id="MU005773">
    <property type="protein sequence ID" value="KAF2707810.1"/>
    <property type="molecule type" value="Genomic_DNA"/>
</dbReference>
<dbReference type="GO" id="GO:0005634">
    <property type="term" value="C:nucleus"/>
    <property type="evidence" value="ECO:0007669"/>
    <property type="project" value="UniProtKB-SubCell"/>
</dbReference>
<dbReference type="CDD" id="cd00067">
    <property type="entry name" value="GAL4"/>
    <property type="match status" value="1"/>
</dbReference>
<dbReference type="PANTHER" id="PTHR31001">
    <property type="entry name" value="UNCHARACTERIZED TRANSCRIPTIONAL REGULATORY PROTEIN"/>
    <property type="match status" value="1"/>
</dbReference>
<feature type="domain" description="Zn(2)-C6 fungal-type" evidence="5">
    <location>
        <begin position="20"/>
        <end position="48"/>
    </location>
</feature>
<dbReference type="SMART" id="SM00066">
    <property type="entry name" value="GAL4"/>
    <property type="match status" value="1"/>
</dbReference>
<keyword evidence="3" id="KW-0539">Nucleus</keyword>
<dbReference type="SUPFAM" id="SSF57701">
    <property type="entry name" value="Zn2/Cys6 DNA-binding domain"/>
    <property type="match status" value="1"/>
</dbReference>
<evidence type="ECO:0000259" key="5">
    <source>
        <dbReference type="PROSITE" id="PS50048"/>
    </source>
</evidence>
<evidence type="ECO:0000256" key="2">
    <source>
        <dbReference type="ARBA" id="ARBA00022723"/>
    </source>
</evidence>
<dbReference type="Pfam" id="PF00172">
    <property type="entry name" value="Zn_clus"/>
    <property type="match status" value="1"/>
</dbReference>
<dbReference type="PROSITE" id="PS50048">
    <property type="entry name" value="ZN2_CY6_FUNGAL_2"/>
    <property type="match status" value="1"/>
</dbReference>
<dbReference type="Gene3D" id="4.10.240.10">
    <property type="entry name" value="Zn(2)-C6 fungal-type DNA-binding domain"/>
    <property type="match status" value="1"/>
</dbReference>
<dbReference type="Pfam" id="PF04082">
    <property type="entry name" value="Fungal_trans"/>
    <property type="match status" value="1"/>
</dbReference>
<dbReference type="OrthoDB" id="2269373at2759"/>
<dbReference type="SMART" id="SM00906">
    <property type="entry name" value="Fungal_trans"/>
    <property type="match status" value="1"/>
</dbReference>
<evidence type="ECO:0000256" key="1">
    <source>
        <dbReference type="ARBA" id="ARBA00004123"/>
    </source>
</evidence>
<feature type="compositionally biased region" description="Basic and acidic residues" evidence="4">
    <location>
        <begin position="89"/>
        <end position="98"/>
    </location>
</feature>
<dbReference type="CDD" id="cd12148">
    <property type="entry name" value="fungal_TF_MHR"/>
    <property type="match status" value="1"/>
</dbReference>
<accession>A0A6G1K4X8</accession>
<sequence length="720" mass="81110">MSPQHTPGAHRPPKPQRVLACVLCQQRKVKCNRKFPCDNCIKSKAQCVPASQLPRQRRRRFPERELLDQLHKYEDLLRSNNISFEPLQKDGTRAHESANVESGDDLDMEQSRCTNASTPSTSVTAAQPTRWETRDLWHMMRQGFRDPEDSDSESSREDVGEIAIRIAWDQSCLNDDCLLFGVRQTAVNLTTMHPETTHIFKLWQLFLDNVNSLFRVVHVPSLQGRIIEAIGDMNSLSPVLEALLFSIYSMAVLSLTAHECLMAFGSSKKDLLAKYQLGCQQALVNSGFLRTSDRECLTALFLYLVSVSTSTDPRALSSMLGLAIRLAQRMKIDTEAACVASGVLEGEMRRRLWWALVLLDARVSQIADYKSQTLTPTWDCRVPSNVNDADLRLEMKNPPAIHGQPTEAITCVVRSELGDFIRNCTWHLNHTAPNLKVIARKLSSIPQGLNMESGEVLGLENMIEDKYLQRCDPDNPLHFMIIWETRQFIAKCHLMQIYSALASTSPTTAVSNLDAVVPYAIHMLECDTRIMTSPLTKRYRWTANYNFPAPGYMHLAECLGRRPLSEHADQAWEVMSDNCEARFAHSFLDRGPFFEMLTRLVFHAWTAREAVAAQSGEAVEPPRIVTKLKNVMHQKDQVVGPPSTELLAEGLIAGTSDIPPRMAMGLGERNGFVAPEIGDPYDFPVHTSLRADMNFLDWAAMDWVTGTGQPSAWNDYIYSK</sequence>
<dbReference type="GO" id="GO:0003677">
    <property type="term" value="F:DNA binding"/>
    <property type="evidence" value="ECO:0007669"/>
    <property type="project" value="InterPro"/>
</dbReference>
<feature type="compositionally biased region" description="Polar residues" evidence="4">
    <location>
        <begin position="111"/>
        <end position="127"/>
    </location>
</feature>
<feature type="region of interest" description="Disordered" evidence="4">
    <location>
        <begin position="89"/>
        <end position="128"/>
    </location>
</feature>
<keyword evidence="7" id="KW-1185">Reference proteome</keyword>
<dbReference type="PANTHER" id="PTHR31001:SF45">
    <property type="entry name" value="ZN(II)2CYS6 TRANSCRIPTION FACTOR (EUROFUNG)"/>
    <property type="match status" value="1"/>
</dbReference>
<dbReference type="InterPro" id="IPR001138">
    <property type="entry name" value="Zn2Cys6_DnaBD"/>
</dbReference>
<evidence type="ECO:0000313" key="6">
    <source>
        <dbReference type="EMBL" id="KAF2707810.1"/>
    </source>
</evidence>
<keyword evidence="2" id="KW-0479">Metal-binding</keyword>
<name>A0A6G1K4X8_9PLEO</name>
<dbReference type="GO" id="GO:0000981">
    <property type="term" value="F:DNA-binding transcription factor activity, RNA polymerase II-specific"/>
    <property type="evidence" value="ECO:0007669"/>
    <property type="project" value="InterPro"/>
</dbReference>
<evidence type="ECO:0000313" key="7">
    <source>
        <dbReference type="Proteomes" id="UP000799428"/>
    </source>
</evidence>
<organism evidence="6 7">
    <name type="scientific">Pleomassaria siparia CBS 279.74</name>
    <dbReference type="NCBI Taxonomy" id="1314801"/>
    <lineage>
        <taxon>Eukaryota</taxon>
        <taxon>Fungi</taxon>
        <taxon>Dikarya</taxon>
        <taxon>Ascomycota</taxon>
        <taxon>Pezizomycotina</taxon>
        <taxon>Dothideomycetes</taxon>
        <taxon>Pleosporomycetidae</taxon>
        <taxon>Pleosporales</taxon>
        <taxon>Pleomassariaceae</taxon>
        <taxon>Pleomassaria</taxon>
    </lineage>
</organism>
<dbReference type="GO" id="GO:0008270">
    <property type="term" value="F:zinc ion binding"/>
    <property type="evidence" value="ECO:0007669"/>
    <property type="project" value="InterPro"/>
</dbReference>
<protein>
    <submittedName>
        <fullName evidence="6">Putative C6 transcription factor</fullName>
    </submittedName>
</protein>
<evidence type="ECO:0000256" key="3">
    <source>
        <dbReference type="ARBA" id="ARBA00023242"/>
    </source>
</evidence>
<proteinExistence type="predicted"/>
<reference evidence="6" key="1">
    <citation type="journal article" date="2020" name="Stud. Mycol.">
        <title>101 Dothideomycetes genomes: a test case for predicting lifestyles and emergence of pathogens.</title>
        <authorList>
            <person name="Haridas S."/>
            <person name="Albert R."/>
            <person name="Binder M."/>
            <person name="Bloem J."/>
            <person name="Labutti K."/>
            <person name="Salamov A."/>
            <person name="Andreopoulos B."/>
            <person name="Baker S."/>
            <person name="Barry K."/>
            <person name="Bills G."/>
            <person name="Bluhm B."/>
            <person name="Cannon C."/>
            <person name="Castanera R."/>
            <person name="Culley D."/>
            <person name="Daum C."/>
            <person name="Ezra D."/>
            <person name="Gonzalez J."/>
            <person name="Henrissat B."/>
            <person name="Kuo A."/>
            <person name="Liang C."/>
            <person name="Lipzen A."/>
            <person name="Lutzoni F."/>
            <person name="Magnuson J."/>
            <person name="Mondo S."/>
            <person name="Nolan M."/>
            <person name="Ohm R."/>
            <person name="Pangilinan J."/>
            <person name="Park H.-J."/>
            <person name="Ramirez L."/>
            <person name="Alfaro M."/>
            <person name="Sun H."/>
            <person name="Tritt A."/>
            <person name="Yoshinaga Y."/>
            <person name="Zwiers L.-H."/>
            <person name="Turgeon B."/>
            <person name="Goodwin S."/>
            <person name="Spatafora J."/>
            <person name="Crous P."/>
            <person name="Grigoriev I."/>
        </authorList>
    </citation>
    <scope>NUCLEOTIDE SEQUENCE</scope>
    <source>
        <strain evidence="6">CBS 279.74</strain>
    </source>
</reference>
<dbReference type="Proteomes" id="UP000799428">
    <property type="component" value="Unassembled WGS sequence"/>
</dbReference>